<reference evidence="3" key="1">
    <citation type="journal article" date="2008" name="Genome Biol.">
        <title>The genome sequence of the model ascomycete fungus Podospora anserina.</title>
        <authorList>
            <person name="Espagne E."/>
            <person name="Lespinet O."/>
            <person name="Malagnac F."/>
            <person name="Da Silva C."/>
            <person name="Jaillon O."/>
            <person name="Porcel B.M."/>
            <person name="Couloux A."/>
            <person name="Aury J.-M."/>
            <person name="Segurens B."/>
            <person name="Poulain J."/>
            <person name="Anthouard V."/>
            <person name="Grossetete S."/>
            <person name="Khalili H."/>
            <person name="Coppin E."/>
            <person name="Dequard-Chablat M."/>
            <person name="Picard M."/>
            <person name="Contamine V."/>
            <person name="Arnaise S."/>
            <person name="Bourdais A."/>
            <person name="Berteaux-Lecellier V."/>
            <person name="Gautheret D."/>
            <person name="de Vries R.P."/>
            <person name="Battaglia E."/>
            <person name="Coutinho P.M."/>
            <person name="Danchin E.G.J."/>
            <person name="Henrissat B."/>
            <person name="El Khoury R."/>
            <person name="Sainsard-Chanet A."/>
            <person name="Boivin A."/>
            <person name="Pinan-Lucarre B."/>
            <person name="Sellem C.H."/>
            <person name="Debuchy R."/>
            <person name="Wincker P."/>
            <person name="Weissenbach J."/>
            <person name="Silar P."/>
        </authorList>
    </citation>
    <scope>NUCLEOTIDE SEQUENCE [LARGE SCALE GENOMIC DNA]</scope>
    <source>
        <strain evidence="3">S mat+</strain>
    </source>
</reference>
<dbReference type="RefSeq" id="XP_001905128.1">
    <property type="nucleotide sequence ID" value="XM_001905093.1"/>
</dbReference>
<protein>
    <submittedName>
        <fullName evidence="3">Podospora anserina S mat+ genomic DNA chromosome 1, supercontig 3</fullName>
    </submittedName>
</protein>
<name>B2AM47_PODAN</name>
<dbReference type="AlphaFoldDB" id="B2AM47"/>
<dbReference type="VEuPathDB" id="FungiDB:PODANS_1_14240"/>
<proteinExistence type="predicted"/>
<gene>
    <name evidence="3" type="ORF">PODANS_1_14240</name>
</gene>
<dbReference type="GeneID" id="6189200"/>
<organism evidence="3">
    <name type="scientific">Podospora anserina (strain S / ATCC MYA-4624 / DSM 980 / FGSC 10383)</name>
    <name type="common">Pleurage anserina</name>
    <dbReference type="NCBI Taxonomy" id="515849"/>
    <lineage>
        <taxon>Eukaryota</taxon>
        <taxon>Fungi</taxon>
        <taxon>Dikarya</taxon>
        <taxon>Ascomycota</taxon>
        <taxon>Pezizomycotina</taxon>
        <taxon>Sordariomycetes</taxon>
        <taxon>Sordariomycetidae</taxon>
        <taxon>Sordariales</taxon>
        <taxon>Podosporaceae</taxon>
        <taxon>Podospora</taxon>
        <taxon>Podospora anserina</taxon>
    </lineage>
</organism>
<dbReference type="Pfam" id="PF23076">
    <property type="entry name" value="PH_FT_C"/>
    <property type="match status" value="1"/>
</dbReference>
<dbReference type="EMBL" id="CU633867">
    <property type="protein sequence ID" value="CAP65035.1"/>
    <property type="molecule type" value="Genomic_DNA"/>
</dbReference>
<accession>B2AM47</accession>
<feature type="non-terminal residue" evidence="3">
    <location>
        <position position="1"/>
    </location>
</feature>
<evidence type="ECO:0000259" key="1">
    <source>
        <dbReference type="Pfam" id="PF23074"/>
    </source>
</evidence>
<dbReference type="OrthoDB" id="5345571at2759"/>
<reference evidence="3" key="2">
    <citation type="submission" date="2008-07" db="EMBL/GenBank/DDBJ databases">
        <authorList>
            <person name="Genoscope - CEA"/>
        </authorList>
    </citation>
    <scope>NUCLEOTIDE SEQUENCE</scope>
    <source>
        <strain evidence="3">S mat+</strain>
    </source>
</reference>
<evidence type="ECO:0000313" key="3">
    <source>
        <dbReference type="EMBL" id="CAP65035.1"/>
    </source>
</evidence>
<dbReference type="HOGENOM" id="CLU_031212_0_0_1"/>
<feature type="domain" description="PH" evidence="1">
    <location>
        <begin position="249"/>
        <end position="359"/>
    </location>
</feature>
<dbReference type="Pfam" id="PF23074">
    <property type="entry name" value="PH_FT_N"/>
    <property type="match status" value="1"/>
</dbReference>
<dbReference type="KEGG" id="pan:PODANSg2150"/>
<dbReference type="InterPro" id="IPR057082">
    <property type="entry name" value="PH_C"/>
</dbReference>
<feature type="domain" description="PH" evidence="2">
    <location>
        <begin position="368"/>
        <end position="478"/>
    </location>
</feature>
<sequence>TLPNRLTEEVIMELETAVNLNIPIEAHLLRGCCREADRCEIVAMGLDQLRIALPESFHGHLIALTGEIRSSCRLLRDLADRSQVHFSRVPIVANYLNVVLPCLSRTLKDIIGYYEEKTISREMRWRKMYNKMTEEASGLPLPQRFVLYNHFLSLLKQLLTRSPSFELNTLETLRTRILKLREQRGIAPPPMQIGTLVRQELMPLAIMQDANAHWAEQIFSLPLPSRTALKHLRPSKSYGPFYPWGHFTIPSESKILFRRPFDEDRISIVVYLNSVDQSPYLLMRTMQGDIPWFSLFGAHELCINREGSALQLKRWSRSEQCSKLWAALYFLTWEEMVLFYCTFVALKARNMLTVQIHPNEFGLQREKRLFQAQIIDDGFKHSLIVYEDIQTRGLRLHAAVWEGELRQCPVWTAFVTHQSQSRTWLSRRSKHRVWLKDVQLYVFCSAYRQENMRQNKSGAFEIYFDREEGAKRFREVFALRMANVESSEEVDNDDAGPS</sequence>
<evidence type="ECO:0000259" key="2">
    <source>
        <dbReference type="Pfam" id="PF23076"/>
    </source>
</evidence>
<dbReference type="InterPro" id="IPR057081">
    <property type="entry name" value="PH_N"/>
</dbReference>